<evidence type="ECO:0000313" key="1">
    <source>
        <dbReference type="EMBL" id="KAI5678555.1"/>
    </source>
</evidence>
<organism evidence="1 2">
    <name type="scientific">Catharanthus roseus</name>
    <name type="common">Madagascar periwinkle</name>
    <name type="synonym">Vinca rosea</name>
    <dbReference type="NCBI Taxonomy" id="4058"/>
    <lineage>
        <taxon>Eukaryota</taxon>
        <taxon>Viridiplantae</taxon>
        <taxon>Streptophyta</taxon>
        <taxon>Embryophyta</taxon>
        <taxon>Tracheophyta</taxon>
        <taxon>Spermatophyta</taxon>
        <taxon>Magnoliopsida</taxon>
        <taxon>eudicotyledons</taxon>
        <taxon>Gunneridae</taxon>
        <taxon>Pentapetalae</taxon>
        <taxon>asterids</taxon>
        <taxon>lamiids</taxon>
        <taxon>Gentianales</taxon>
        <taxon>Apocynaceae</taxon>
        <taxon>Rauvolfioideae</taxon>
        <taxon>Vinceae</taxon>
        <taxon>Catharanthinae</taxon>
        <taxon>Catharanthus</taxon>
    </lineage>
</organism>
<dbReference type="EMBL" id="CM044702">
    <property type="protein sequence ID" value="KAI5678555.1"/>
    <property type="molecule type" value="Genomic_DNA"/>
</dbReference>
<keyword evidence="2" id="KW-1185">Reference proteome</keyword>
<comment type="caution">
    <text evidence="1">The sequence shown here is derived from an EMBL/GenBank/DDBJ whole genome shotgun (WGS) entry which is preliminary data.</text>
</comment>
<reference evidence="2" key="1">
    <citation type="journal article" date="2023" name="Nat. Plants">
        <title>Single-cell RNA sequencing provides a high-resolution roadmap for understanding the multicellular compartmentation of specialized metabolism.</title>
        <authorList>
            <person name="Sun S."/>
            <person name="Shen X."/>
            <person name="Li Y."/>
            <person name="Li Y."/>
            <person name="Wang S."/>
            <person name="Li R."/>
            <person name="Zhang H."/>
            <person name="Shen G."/>
            <person name="Guo B."/>
            <person name="Wei J."/>
            <person name="Xu J."/>
            <person name="St-Pierre B."/>
            <person name="Chen S."/>
            <person name="Sun C."/>
        </authorList>
    </citation>
    <scope>NUCLEOTIDE SEQUENCE [LARGE SCALE GENOMIC DNA]</scope>
</reference>
<protein>
    <submittedName>
        <fullName evidence="1">Uncharacterized protein</fullName>
    </submittedName>
</protein>
<sequence>MPKGSESKAMTRVLCDACFRIGYDDASKKYVADDANFEDVLVFDTTYRTNVYRKLLMVLDGVNNLPVKPRDCVVKRPSCAVTLKLCDRLVVNFEDLALGARGEGEAILVLVCFFLDDCCLVDLPGAVCPSVDGVREGGTTPRATFGITRGSSSLTQESVGRERSQHSSKGGDTVAYVSPSTGIYTTTSSASDRDASPFGVLKTI</sequence>
<proteinExistence type="predicted"/>
<gene>
    <name evidence="1" type="ORF">M9H77_09505</name>
</gene>
<evidence type="ECO:0000313" key="2">
    <source>
        <dbReference type="Proteomes" id="UP001060085"/>
    </source>
</evidence>
<dbReference type="Proteomes" id="UP001060085">
    <property type="component" value="Linkage Group LG02"/>
</dbReference>
<accession>A0ACC0C0Z5</accession>
<name>A0ACC0C0Z5_CATRO</name>